<evidence type="ECO:0000313" key="2">
    <source>
        <dbReference type="EMBL" id="SFV53615.1"/>
    </source>
</evidence>
<protein>
    <submittedName>
        <fullName evidence="2">Methyl-accepting chemotaxis protein</fullName>
    </submittedName>
</protein>
<dbReference type="Pfam" id="PF13682">
    <property type="entry name" value="CZB"/>
    <property type="match status" value="1"/>
</dbReference>
<evidence type="ECO:0000259" key="1">
    <source>
        <dbReference type="Pfam" id="PF13682"/>
    </source>
</evidence>
<organism evidence="2">
    <name type="scientific">hydrothermal vent metagenome</name>
    <dbReference type="NCBI Taxonomy" id="652676"/>
    <lineage>
        <taxon>unclassified sequences</taxon>
        <taxon>metagenomes</taxon>
        <taxon>ecological metagenomes</taxon>
    </lineage>
</organism>
<dbReference type="EMBL" id="FPHB01000022">
    <property type="protein sequence ID" value="SFV53615.1"/>
    <property type="molecule type" value="Genomic_DNA"/>
</dbReference>
<name>A0A1W1BJE8_9ZZZZ</name>
<dbReference type="Gene3D" id="1.20.120.30">
    <property type="entry name" value="Aspartate receptor, ligand-binding domain"/>
    <property type="match status" value="1"/>
</dbReference>
<feature type="domain" description="Chemoreceptor zinc-binding" evidence="1">
    <location>
        <begin position="17"/>
        <end position="83"/>
    </location>
</feature>
<dbReference type="AlphaFoldDB" id="A0A1W1BJE8"/>
<proteinExistence type="predicted"/>
<sequence length="150" mass="17441">MTKQEVLEALEKAKASHEAQMGKIETLLNGAEVDAPTPVTKTDCAFGKWFYDKNNHLEEILGTQFYSKLDTYHEQWHREYIKIYNIFFKDQKKGLLSTLLGKNKVDPLLIDKAKMYFTELQPITKELIHTLEASYRRVNAMSEEKIAHFA</sequence>
<reference evidence="2" key="1">
    <citation type="submission" date="2016-10" db="EMBL/GenBank/DDBJ databases">
        <authorList>
            <person name="de Groot N.N."/>
        </authorList>
    </citation>
    <scope>NUCLEOTIDE SEQUENCE</scope>
</reference>
<accession>A0A1W1BJE8</accession>
<dbReference type="InterPro" id="IPR025991">
    <property type="entry name" value="Chemoreceptor_zinc-bind_dom"/>
</dbReference>
<gene>
    <name evidence="2" type="ORF">MNB_SM-7-946</name>
</gene>